<keyword evidence="2" id="KW-0812">Transmembrane</keyword>
<protein>
    <submittedName>
        <fullName evidence="3">Uncharacterized protein</fullName>
    </submittedName>
</protein>
<evidence type="ECO:0000313" key="4">
    <source>
        <dbReference type="Proteomes" id="UP000554482"/>
    </source>
</evidence>
<feature type="compositionally biased region" description="Polar residues" evidence="1">
    <location>
        <begin position="64"/>
        <end position="75"/>
    </location>
</feature>
<dbReference type="Proteomes" id="UP000554482">
    <property type="component" value="Unassembled WGS sequence"/>
</dbReference>
<evidence type="ECO:0000313" key="3">
    <source>
        <dbReference type="EMBL" id="KAF5201752.1"/>
    </source>
</evidence>
<dbReference type="EMBL" id="JABWDY010008989">
    <property type="protein sequence ID" value="KAF5201752.1"/>
    <property type="molecule type" value="Genomic_DNA"/>
</dbReference>
<proteinExistence type="predicted"/>
<feature type="region of interest" description="Disordered" evidence="1">
    <location>
        <begin position="64"/>
        <end position="83"/>
    </location>
</feature>
<keyword evidence="2" id="KW-1133">Transmembrane helix</keyword>
<sequence length="83" mass="9235">MAVSNLPKKISKFQILHHIFLSLIVSDFISSSIAARAASFMRAFRSASLLGPHKHLSSQCHLNHQTHHPASSSKSFKVVCSWH</sequence>
<reference evidence="3 4" key="1">
    <citation type="submission" date="2020-06" db="EMBL/GenBank/DDBJ databases">
        <title>Transcriptomic and genomic resources for Thalictrum thalictroides and T. hernandezii: Facilitating candidate gene discovery in an emerging model plant lineage.</title>
        <authorList>
            <person name="Arias T."/>
            <person name="Riano-Pachon D.M."/>
            <person name="Di Stilio V.S."/>
        </authorList>
    </citation>
    <scope>NUCLEOTIDE SEQUENCE [LARGE SCALE GENOMIC DNA]</scope>
    <source>
        <strain evidence="4">cv. WT478/WT964</strain>
        <tissue evidence="3">Leaves</tissue>
    </source>
</reference>
<gene>
    <name evidence="3" type="ORF">FRX31_008664</name>
</gene>
<accession>A0A7J6X041</accession>
<organism evidence="3 4">
    <name type="scientific">Thalictrum thalictroides</name>
    <name type="common">Rue-anemone</name>
    <name type="synonym">Anemone thalictroides</name>
    <dbReference type="NCBI Taxonomy" id="46969"/>
    <lineage>
        <taxon>Eukaryota</taxon>
        <taxon>Viridiplantae</taxon>
        <taxon>Streptophyta</taxon>
        <taxon>Embryophyta</taxon>
        <taxon>Tracheophyta</taxon>
        <taxon>Spermatophyta</taxon>
        <taxon>Magnoliopsida</taxon>
        <taxon>Ranunculales</taxon>
        <taxon>Ranunculaceae</taxon>
        <taxon>Thalictroideae</taxon>
        <taxon>Thalictrum</taxon>
    </lineage>
</organism>
<keyword evidence="2" id="KW-0472">Membrane</keyword>
<name>A0A7J6X041_THATH</name>
<comment type="caution">
    <text evidence="3">The sequence shown here is derived from an EMBL/GenBank/DDBJ whole genome shotgun (WGS) entry which is preliminary data.</text>
</comment>
<feature type="transmembrane region" description="Helical" evidence="2">
    <location>
        <begin position="15"/>
        <end position="35"/>
    </location>
</feature>
<evidence type="ECO:0000256" key="2">
    <source>
        <dbReference type="SAM" id="Phobius"/>
    </source>
</evidence>
<evidence type="ECO:0000256" key="1">
    <source>
        <dbReference type="SAM" id="MobiDB-lite"/>
    </source>
</evidence>
<dbReference type="AlphaFoldDB" id="A0A7J6X041"/>
<keyword evidence="4" id="KW-1185">Reference proteome</keyword>